<dbReference type="CDD" id="cd01366">
    <property type="entry name" value="KISc_C_terminal"/>
    <property type="match status" value="1"/>
</dbReference>
<feature type="coiled-coil region" evidence="8">
    <location>
        <begin position="277"/>
        <end position="314"/>
    </location>
</feature>
<reference evidence="11 12" key="1">
    <citation type="submission" date="2018-02" db="EMBL/GenBank/DDBJ databases">
        <title>Genome sequence of the basidiomycete white-rot fungus Phlebia centrifuga.</title>
        <authorList>
            <person name="Granchi Z."/>
            <person name="Peng M."/>
            <person name="de Vries R.P."/>
            <person name="Hilden K."/>
            <person name="Makela M.R."/>
            <person name="Grigoriev I."/>
            <person name="Riley R."/>
        </authorList>
    </citation>
    <scope>NUCLEOTIDE SEQUENCE [LARGE SCALE GENOMIC DNA]</scope>
    <source>
        <strain evidence="11 12">FBCC195</strain>
    </source>
</reference>
<dbReference type="EMBL" id="MLYV02001336">
    <property type="protein sequence ID" value="PSR70674.1"/>
    <property type="molecule type" value="Genomic_DNA"/>
</dbReference>
<evidence type="ECO:0000256" key="3">
    <source>
        <dbReference type="ARBA" id="ARBA00022741"/>
    </source>
</evidence>
<feature type="region of interest" description="Disordered" evidence="9">
    <location>
        <begin position="1"/>
        <end position="118"/>
    </location>
</feature>
<evidence type="ECO:0000256" key="2">
    <source>
        <dbReference type="ARBA" id="ARBA00022701"/>
    </source>
</evidence>
<dbReference type="PROSITE" id="PS00411">
    <property type="entry name" value="KINESIN_MOTOR_1"/>
    <property type="match status" value="1"/>
</dbReference>
<dbReference type="SUPFAM" id="SSF52540">
    <property type="entry name" value="P-loop containing nucleoside triphosphate hydrolases"/>
    <property type="match status" value="1"/>
</dbReference>
<keyword evidence="5 6" id="KW-0505">Motor protein</keyword>
<feature type="domain" description="Kinesin motor" evidence="10">
    <location>
        <begin position="318"/>
        <end position="690"/>
    </location>
</feature>
<dbReference type="AlphaFoldDB" id="A0A2R6NE75"/>
<evidence type="ECO:0000259" key="10">
    <source>
        <dbReference type="PROSITE" id="PS50067"/>
    </source>
</evidence>
<evidence type="ECO:0000256" key="1">
    <source>
        <dbReference type="ARBA" id="ARBA00010899"/>
    </source>
</evidence>
<dbReference type="PANTHER" id="PTHR47972">
    <property type="entry name" value="KINESIN-LIKE PROTEIN KLP-3"/>
    <property type="match status" value="1"/>
</dbReference>
<keyword evidence="4 6" id="KW-0067">ATP-binding</keyword>
<dbReference type="PRINTS" id="PR00380">
    <property type="entry name" value="KINESINHEAVY"/>
</dbReference>
<feature type="compositionally biased region" description="Low complexity" evidence="9">
    <location>
        <begin position="340"/>
        <end position="353"/>
    </location>
</feature>
<feature type="compositionally biased region" description="Low complexity" evidence="9">
    <location>
        <begin position="53"/>
        <end position="79"/>
    </location>
</feature>
<dbReference type="GO" id="GO:0005874">
    <property type="term" value="C:microtubule"/>
    <property type="evidence" value="ECO:0007669"/>
    <property type="project" value="UniProtKB-KW"/>
</dbReference>
<dbReference type="PANTHER" id="PTHR47972:SF45">
    <property type="entry name" value="PROTEIN CLARET SEGREGATIONAL"/>
    <property type="match status" value="1"/>
</dbReference>
<comment type="caution">
    <text evidence="11">The sequence shown here is derived from an EMBL/GenBank/DDBJ whole genome shotgun (WGS) entry which is preliminary data.</text>
</comment>
<comment type="similarity">
    <text evidence="1">Belongs to the TRAFAC class myosin-kinesin ATPase superfamily. Kinesin family. KIN-14 subfamily.</text>
</comment>
<evidence type="ECO:0000256" key="6">
    <source>
        <dbReference type="PROSITE-ProRule" id="PRU00283"/>
    </source>
</evidence>
<evidence type="ECO:0000256" key="8">
    <source>
        <dbReference type="SAM" id="Coils"/>
    </source>
</evidence>
<protein>
    <recommendedName>
        <fullName evidence="7">Kinesin-like protein</fullName>
    </recommendedName>
</protein>
<dbReference type="OrthoDB" id="3176171at2759"/>
<dbReference type="GO" id="GO:0003777">
    <property type="term" value="F:microtubule motor activity"/>
    <property type="evidence" value="ECO:0007669"/>
    <property type="project" value="InterPro"/>
</dbReference>
<keyword evidence="2 7" id="KW-0493">Microtubule</keyword>
<feature type="binding site" evidence="6">
    <location>
        <begin position="440"/>
        <end position="447"/>
    </location>
    <ligand>
        <name>ATP</name>
        <dbReference type="ChEBI" id="CHEBI:30616"/>
    </ligand>
</feature>
<dbReference type="InterPro" id="IPR027640">
    <property type="entry name" value="Kinesin-like_fam"/>
</dbReference>
<organism evidence="11 12">
    <name type="scientific">Hermanssonia centrifuga</name>
    <dbReference type="NCBI Taxonomy" id="98765"/>
    <lineage>
        <taxon>Eukaryota</taxon>
        <taxon>Fungi</taxon>
        <taxon>Dikarya</taxon>
        <taxon>Basidiomycota</taxon>
        <taxon>Agaricomycotina</taxon>
        <taxon>Agaricomycetes</taxon>
        <taxon>Polyporales</taxon>
        <taxon>Meruliaceae</taxon>
        <taxon>Hermanssonia</taxon>
    </lineage>
</organism>
<feature type="coiled-coil region" evidence="8">
    <location>
        <begin position="140"/>
        <end position="234"/>
    </location>
</feature>
<dbReference type="STRING" id="98765.A0A2R6NE75"/>
<keyword evidence="8" id="KW-0175">Coiled coil</keyword>
<dbReference type="Proteomes" id="UP000186601">
    <property type="component" value="Unassembled WGS sequence"/>
</dbReference>
<evidence type="ECO:0000256" key="5">
    <source>
        <dbReference type="ARBA" id="ARBA00023175"/>
    </source>
</evidence>
<dbReference type="Pfam" id="PF00225">
    <property type="entry name" value="Kinesin"/>
    <property type="match status" value="1"/>
</dbReference>
<dbReference type="GO" id="GO:0008017">
    <property type="term" value="F:microtubule binding"/>
    <property type="evidence" value="ECO:0007669"/>
    <property type="project" value="InterPro"/>
</dbReference>
<dbReference type="InterPro" id="IPR001752">
    <property type="entry name" value="Kinesin_motor_dom"/>
</dbReference>
<dbReference type="InterPro" id="IPR019821">
    <property type="entry name" value="Kinesin_motor_CS"/>
</dbReference>
<name>A0A2R6NE75_9APHY</name>
<evidence type="ECO:0000256" key="4">
    <source>
        <dbReference type="ARBA" id="ARBA00022840"/>
    </source>
</evidence>
<dbReference type="InterPro" id="IPR027417">
    <property type="entry name" value="P-loop_NTPase"/>
</dbReference>
<keyword evidence="12" id="KW-1185">Reference proteome</keyword>
<dbReference type="GO" id="GO:0005524">
    <property type="term" value="F:ATP binding"/>
    <property type="evidence" value="ECO:0007669"/>
    <property type="project" value="UniProtKB-UniRule"/>
</dbReference>
<dbReference type="GO" id="GO:0007018">
    <property type="term" value="P:microtubule-based movement"/>
    <property type="evidence" value="ECO:0007669"/>
    <property type="project" value="InterPro"/>
</dbReference>
<evidence type="ECO:0000313" key="11">
    <source>
        <dbReference type="EMBL" id="PSR70674.1"/>
    </source>
</evidence>
<keyword evidence="3 6" id="KW-0547">Nucleotide-binding</keyword>
<sequence>MSSSLKRKAAFDDEGPDNNYPRKLPAISENNQPLRPSKTAPNVPSRIQTRRGPPLTIPKAPALATTTARRVTRATSAPPKSEPVRPPVRPTPGTRAPINRVASGSRTATGGPRLRGAGDDRFQALQDQVTSIESARAVDAARLAADMESERAKLSELQANHNALSRELAVAKSQEMNQRQELSNASDELEQMKRRHANELMDLEMDMKKKERMIRELKDDLRMCQSDLERERETVTTLKSTISHQSTTQLTLSTQVTALRAQLSALQATLDVTSNSGTQLQMQLETERRRVAELEQETRQAETIRRKLHNMVQELKGNIRVFCRVRPILPSELPPVGMVTSTSSAGGSSSKPASPTPEDEEKLREAAKAEITYPDKMDHKEIVLRSSSESATGQERKDEWAFNFDRVFEPNSTQSEVFEEISQLAQSCTDGYNVCVFAYGQTGSGKSFTMEGGSTESNAGMIPRAVEQVFRVSDELKSKGWIYKMEGQFLEIYNETINDLLGKGEFDKKKHEIKHDKSGRTTVTDVNIIPLTSANQVRSLLALAQSRRTVASTLMNERSSRSHSVFTLRILGENAMTGESCEGSLNLVDLAGSERLEKSGAGNDKDRLKETQSINKSLSALGDVIAALGEKGEGKGDKHIPYRNSKLTYLLQNSLSGNSKTLMVLNLSPLAYHLNESLCSLRFATKVNNTTIGTAKKQIKNPS</sequence>
<feature type="compositionally biased region" description="Pro residues" evidence="9">
    <location>
        <begin position="80"/>
        <end position="90"/>
    </location>
</feature>
<accession>A0A2R6NE75</accession>
<evidence type="ECO:0000256" key="9">
    <source>
        <dbReference type="SAM" id="MobiDB-lite"/>
    </source>
</evidence>
<dbReference type="PROSITE" id="PS50067">
    <property type="entry name" value="KINESIN_MOTOR_2"/>
    <property type="match status" value="1"/>
</dbReference>
<evidence type="ECO:0000256" key="7">
    <source>
        <dbReference type="RuleBase" id="RU000394"/>
    </source>
</evidence>
<dbReference type="SMART" id="SM00129">
    <property type="entry name" value="KISc"/>
    <property type="match status" value="1"/>
</dbReference>
<proteinExistence type="inferred from homology"/>
<dbReference type="InterPro" id="IPR036961">
    <property type="entry name" value="Kinesin_motor_dom_sf"/>
</dbReference>
<feature type="region of interest" description="Disordered" evidence="9">
    <location>
        <begin position="335"/>
        <end position="364"/>
    </location>
</feature>
<evidence type="ECO:0000313" key="12">
    <source>
        <dbReference type="Proteomes" id="UP000186601"/>
    </source>
</evidence>
<gene>
    <name evidence="11" type="ORF">PHLCEN_2v13447</name>
</gene>
<dbReference type="Gene3D" id="3.40.850.10">
    <property type="entry name" value="Kinesin motor domain"/>
    <property type="match status" value="1"/>
</dbReference>
<feature type="compositionally biased region" description="Polar residues" evidence="9">
    <location>
        <begin position="28"/>
        <end position="47"/>
    </location>
</feature>